<dbReference type="OMA" id="RHATPRC"/>
<dbReference type="GO" id="GO:0004674">
    <property type="term" value="F:protein serine/threonine kinase activity"/>
    <property type="evidence" value="ECO:0007669"/>
    <property type="project" value="UniProtKB-KW"/>
</dbReference>
<comment type="caution">
    <text evidence="4">The sequence shown here is derived from an EMBL/GenBank/DDBJ whole genome shotgun (WGS) entry which is preliminary data.</text>
</comment>
<keyword evidence="1" id="KW-0723">Serine/threonine-protein kinase</keyword>
<evidence type="ECO:0000313" key="5">
    <source>
        <dbReference type="Proteomes" id="UP000299211"/>
    </source>
</evidence>
<protein>
    <recommendedName>
        <fullName evidence="2">Histidine kinase/HSP90-like ATPase domain-containing protein</fullName>
    </recommendedName>
</protein>
<dbReference type="Proteomes" id="UP000299211">
    <property type="component" value="Unassembled WGS sequence"/>
</dbReference>
<sequence length="161" mass="17150">MVISLWQQVSKEQAPGRHATPRCRVTWEGGTATAVEGRTASSNFLSEVQEADGTPLPDRLVGDIQLVVSELVTNAIRHAPGPCGLQVELSADGRAVRVAVWDTSSKMPTPRPRDACRIGGHGLEIVRAVSRSVIVQPGSPGKQVTAEIELPQPARGESASW</sequence>
<dbReference type="STRING" id="33903.AQJ43_11000"/>
<dbReference type="PANTHER" id="PTHR35526">
    <property type="entry name" value="ANTI-SIGMA-F FACTOR RSBW-RELATED"/>
    <property type="match status" value="1"/>
</dbReference>
<dbReference type="EMBL" id="BJHX01000001">
    <property type="protein sequence ID" value="GDY60774.1"/>
    <property type="molecule type" value="Genomic_DNA"/>
</dbReference>
<keyword evidence="1" id="KW-0418">Kinase</keyword>
<dbReference type="Pfam" id="PF13581">
    <property type="entry name" value="HATPase_c_2"/>
    <property type="match status" value="1"/>
</dbReference>
<evidence type="ECO:0000313" key="6">
    <source>
        <dbReference type="Proteomes" id="UP000302139"/>
    </source>
</evidence>
<name>A0A4D4N3T2_STRAX</name>
<gene>
    <name evidence="3" type="ORF">SAV14893_001670</name>
    <name evidence="4" type="ORF">SAV31267_086350</name>
</gene>
<dbReference type="InterPro" id="IPR036890">
    <property type="entry name" value="HATPase_C_sf"/>
</dbReference>
<feature type="domain" description="Histidine kinase/HSP90-like ATPase" evidence="2">
    <location>
        <begin position="51"/>
        <end position="146"/>
    </location>
</feature>
<dbReference type="InterPro" id="IPR050267">
    <property type="entry name" value="Anti-sigma-factor_SerPK"/>
</dbReference>
<dbReference type="EMBL" id="BJHY01000001">
    <property type="protein sequence ID" value="GDY79150.1"/>
    <property type="molecule type" value="Genomic_DNA"/>
</dbReference>
<proteinExistence type="predicted"/>
<evidence type="ECO:0000256" key="1">
    <source>
        <dbReference type="ARBA" id="ARBA00022527"/>
    </source>
</evidence>
<keyword evidence="1" id="KW-0808">Transferase</keyword>
<dbReference type="InterPro" id="IPR003594">
    <property type="entry name" value="HATPase_dom"/>
</dbReference>
<organism evidence="4 5">
    <name type="scientific">Streptomyces avermitilis</name>
    <dbReference type="NCBI Taxonomy" id="33903"/>
    <lineage>
        <taxon>Bacteria</taxon>
        <taxon>Bacillati</taxon>
        <taxon>Actinomycetota</taxon>
        <taxon>Actinomycetes</taxon>
        <taxon>Kitasatosporales</taxon>
        <taxon>Streptomycetaceae</taxon>
        <taxon>Streptomyces</taxon>
    </lineage>
</organism>
<evidence type="ECO:0000259" key="2">
    <source>
        <dbReference type="Pfam" id="PF13581"/>
    </source>
</evidence>
<dbReference type="PANTHER" id="PTHR35526:SF3">
    <property type="entry name" value="ANTI-SIGMA-F FACTOR RSBW"/>
    <property type="match status" value="1"/>
</dbReference>
<reference evidence="4 5" key="1">
    <citation type="submission" date="2019-04" db="EMBL/GenBank/DDBJ databases">
        <title>Draft genome sequences of Streptomyces avermitilis ATCC 31267.</title>
        <authorList>
            <person name="Komaki H."/>
            <person name="Tamura T."/>
            <person name="Hosoyama A."/>
        </authorList>
    </citation>
    <scope>NUCLEOTIDE SEQUENCE [LARGE SCALE GENOMIC DNA]</scope>
    <source>
        <strain evidence="4 5">ATCC 31267</strain>
    </source>
</reference>
<accession>A0A4D4N3T2</accession>
<evidence type="ECO:0000313" key="4">
    <source>
        <dbReference type="EMBL" id="GDY79150.1"/>
    </source>
</evidence>
<dbReference type="Proteomes" id="UP000302139">
    <property type="component" value="Unassembled WGS sequence"/>
</dbReference>
<reference evidence="3 6" key="2">
    <citation type="submission" date="2019-04" db="EMBL/GenBank/DDBJ databases">
        <title>Draft genome sequences of Streptomyces avermitilis NBRC 14893.</title>
        <authorList>
            <person name="Komaki H."/>
            <person name="Tamura T."/>
            <person name="Hosoyama A."/>
        </authorList>
    </citation>
    <scope>NUCLEOTIDE SEQUENCE [LARGE SCALE GENOMIC DNA]</scope>
    <source>
        <strain evidence="3 6">NBRC 14893</strain>
    </source>
</reference>
<dbReference type="SUPFAM" id="SSF55874">
    <property type="entry name" value="ATPase domain of HSP90 chaperone/DNA topoisomerase II/histidine kinase"/>
    <property type="match status" value="1"/>
</dbReference>
<dbReference type="Gene3D" id="3.30.565.10">
    <property type="entry name" value="Histidine kinase-like ATPase, C-terminal domain"/>
    <property type="match status" value="1"/>
</dbReference>
<dbReference type="AlphaFoldDB" id="A0A4D4N3T2"/>
<evidence type="ECO:0000313" key="3">
    <source>
        <dbReference type="EMBL" id="GDY60774.1"/>
    </source>
</evidence>
<dbReference type="CDD" id="cd16936">
    <property type="entry name" value="HATPase_RsbW-like"/>
    <property type="match status" value="1"/>
</dbReference>
<dbReference type="RefSeq" id="WP_010982541.1">
    <property type="nucleotide sequence ID" value="NZ_JBIVVX010000014.1"/>
</dbReference>